<evidence type="ECO:0000256" key="4">
    <source>
        <dbReference type="ARBA" id="ARBA00008339"/>
    </source>
</evidence>
<dbReference type="InterPro" id="IPR005110">
    <property type="entry name" value="MoeA_linker/N"/>
</dbReference>
<keyword evidence="15" id="KW-1185">Reference proteome</keyword>
<dbReference type="NCBIfam" id="TIGR00177">
    <property type="entry name" value="molyb_syn"/>
    <property type="match status" value="1"/>
</dbReference>
<dbReference type="Gene3D" id="3.90.105.10">
    <property type="entry name" value="Molybdopterin biosynthesis moea protein, domain 2"/>
    <property type="match status" value="1"/>
</dbReference>
<dbReference type="SUPFAM" id="SSF63867">
    <property type="entry name" value="MoeA C-terminal domain-like"/>
    <property type="match status" value="1"/>
</dbReference>
<reference evidence="13" key="1">
    <citation type="submission" date="2022-10" db="EMBL/GenBank/DDBJ databases">
        <authorList>
            <person name="Chen Y."/>
            <person name="Dougan E. K."/>
            <person name="Chan C."/>
            <person name="Rhodes N."/>
            <person name="Thang M."/>
        </authorList>
    </citation>
    <scope>NUCLEOTIDE SEQUENCE</scope>
</reference>
<evidence type="ECO:0000313" key="15">
    <source>
        <dbReference type="Proteomes" id="UP001152797"/>
    </source>
</evidence>
<dbReference type="Pfam" id="PF00884">
    <property type="entry name" value="Sulfatase"/>
    <property type="match status" value="1"/>
</dbReference>
<keyword evidence="9" id="KW-0106">Calcium</keyword>
<dbReference type="AlphaFoldDB" id="A0A9P1FD40"/>
<comment type="similarity">
    <text evidence="4">In the C-terminal section; belongs to the MoeA family.</text>
</comment>
<feature type="signal peptide" evidence="11">
    <location>
        <begin position="1"/>
        <end position="29"/>
    </location>
</feature>
<comment type="similarity">
    <text evidence="5">Belongs to the sulfatase family.</text>
</comment>
<dbReference type="GO" id="GO:0046872">
    <property type="term" value="F:metal ion binding"/>
    <property type="evidence" value="ECO:0007669"/>
    <property type="project" value="UniProtKB-KW"/>
</dbReference>
<evidence type="ECO:0000256" key="11">
    <source>
        <dbReference type="SAM" id="SignalP"/>
    </source>
</evidence>
<feature type="domain" description="MoaB/Mog" evidence="12">
    <location>
        <begin position="677"/>
        <end position="818"/>
    </location>
</feature>
<name>A0A9P1FD40_9DINO</name>
<evidence type="ECO:0000256" key="3">
    <source>
        <dbReference type="ARBA" id="ARBA00007589"/>
    </source>
</evidence>
<dbReference type="SUPFAM" id="SSF53218">
    <property type="entry name" value="Molybdenum cofactor biosynthesis proteins"/>
    <property type="match status" value="1"/>
</dbReference>
<dbReference type="EMBL" id="CAMXCT020000001">
    <property type="protein sequence ID" value="CAL1124883.1"/>
    <property type="molecule type" value="Genomic_DNA"/>
</dbReference>
<dbReference type="InterPro" id="IPR001453">
    <property type="entry name" value="MoaB/Mog_dom"/>
</dbReference>
<feature type="chain" id="PRO_5043271740" evidence="11">
    <location>
        <begin position="30"/>
        <end position="902"/>
    </location>
</feature>
<keyword evidence="6" id="KW-0479">Metal-binding</keyword>
<evidence type="ECO:0000256" key="9">
    <source>
        <dbReference type="ARBA" id="ARBA00022837"/>
    </source>
</evidence>
<evidence type="ECO:0000256" key="7">
    <source>
        <dbReference type="ARBA" id="ARBA00022729"/>
    </source>
</evidence>
<dbReference type="SMART" id="SM00852">
    <property type="entry name" value="MoCF_biosynth"/>
    <property type="match status" value="1"/>
</dbReference>
<dbReference type="Gene3D" id="2.40.340.10">
    <property type="entry name" value="MoeA, C-terminal, domain IV"/>
    <property type="match status" value="1"/>
</dbReference>
<comment type="pathway">
    <text evidence="2">Cofactor biosynthesis; molybdopterin biosynthesis.</text>
</comment>
<dbReference type="Pfam" id="PF00994">
    <property type="entry name" value="MoCF_biosynth"/>
    <property type="match status" value="1"/>
</dbReference>
<dbReference type="GO" id="GO:0006777">
    <property type="term" value="P:Mo-molybdopterin cofactor biosynthetic process"/>
    <property type="evidence" value="ECO:0007669"/>
    <property type="project" value="UniProtKB-KW"/>
</dbReference>
<dbReference type="SUPFAM" id="SSF53649">
    <property type="entry name" value="Alkaline phosphatase-like"/>
    <property type="match status" value="1"/>
</dbReference>
<accession>A0A9P1FD40</accession>
<keyword evidence="10" id="KW-0501">Molybdenum cofactor biosynthesis</keyword>
<dbReference type="Gene3D" id="3.40.720.10">
    <property type="entry name" value="Alkaline Phosphatase, subunit A"/>
    <property type="match status" value="1"/>
</dbReference>
<gene>
    <name evidence="13" type="ORF">C1SCF055_LOCUS98</name>
</gene>
<dbReference type="PANTHER" id="PTHR45953:SF1">
    <property type="entry name" value="IDURONATE 2-SULFATASE"/>
    <property type="match status" value="1"/>
</dbReference>
<evidence type="ECO:0000256" key="2">
    <source>
        <dbReference type="ARBA" id="ARBA00005046"/>
    </source>
</evidence>
<dbReference type="Pfam" id="PF03454">
    <property type="entry name" value="MoeA_C"/>
    <property type="match status" value="1"/>
</dbReference>
<dbReference type="GO" id="GO:0004423">
    <property type="term" value="F:iduronate-2-sulfatase activity"/>
    <property type="evidence" value="ECO:0007669"/>
    <property type="project" value="InterPro"/>
</dbReference>
<dbReference type="InterPro" id="IPR017850">
    <property type="entry name" value="Alkaline_phosphatase_core_sf"/>
</dbReference>
<dbReference type="PANTHER" id="PTHR45953">
    <property type="entry name" value="IDURONATE 2-SULFATASE"/>
    <property type="match status" value="1"/>
</dbReference>
<dbReference type="CDD" id="cd16030">
    <property type="entry name" value="iduronate-2-sulfatase"/>
    <property type="match status" value="1"/>
</dbReference>
<dbReference type="InterPro" id="IPR036135">
    <property type="entry name" value="MoeA_linker/N_sf"/>
</dbReference>
<dbReference type="InterPro" id="IPR000917">
    <property type="entry name" value="Sulfatase_N"/>
</dbReference>
<protein>
    <submittedName>
        <fullName evidence="14">Ulvan-active sulfatase (Iduronate 2-sulfatase ) (Polysaccharide utilization locus H protein P11) (PUL H protein P11) (Sulfatase family S1 subfamily 7 protein P11) (P11_S1_7)</fullName>
    </submittedName>
</protein>
<evidence type="ECO:0000256" key="1">
    <source>
        <dbReference type="ARBA" id="ARBA00001913"/>
    </source>
</evidence>
<dbReference type="PROSITE" id="PS01079">
    <property type="entry name" value="MOCF_BIOSYNTHESIS_2"/>
    <property type="match status" value="1"/>
</dbReference>
<dbReference type="OrthoDB" id="186522at2759"/>
<dbReference type="InterPro" id="IPR038987">
    <property type="entry name" value="MoeA-like"/>
</dbReference>
<evidence type="ECO:0000313" key="14">
    <source>
        <dbReference type="EMBL" id="CAL4758820.1"/>
    </source>
</evidence>
<dbReference type="Gene3D" id="3.40.980.10">
    <property type="entry name" value="MoaB/Mog-like domain"/>
    <property type="match status" value="1"/>
</dbReference>
<proteinExistence type="inferred from homology"/>
<dbReference type="EMBL" id="CAMXCT030000001">
    <property type="protein sequence ID" value="CAL4758820.1"/>
    <property type="molecule type" value="Genomic_DNA"/>
</dbReference>
<dbReference type="SUPFAM" id="SSF63882">
    <property type="entry name" value="MoeA N-terminal region -like"/>
    <property type="match status" value="1"/>
</dbReference>
<keyword evidence="8" id="KW-0378">Hydrolase</keyword>
<evidence type="ECO:0000259" key="12">
    <source>
        <dbReference type="SMART" id="SM00852"/>
    </source>
</evidence>
<dbReference type="Pfam" id="PF03453">
    <property type="entry name" value="MoeA_N"/>
    <property type="match status" value="1"/>
</dbReference>
<organism evidence="13">
    <name type="scientific">Cladocopium goreaui</name>
    <dbReference type="NCBI Taxonomy" id="2562237"/>
    <lineage>
        <taxon>Eukaryota</taxon>
        <taxon>Sar</taxon>
        <taxon>Alveolata</taxon>
        <taxon>Dinophyceae</taxon>
        <taxon>Suessiales</taxon>
        <taxon>Symbiodiniaceae</taxon>
        <taxon>Cladocopium</taxon>
    </lineage>
</organism>
<dbReference type="InterPro" id="IPR036425">
    <property type="entry name" value="MoaB/Mog-like_dom_sf"/>
</dbReference>
<evidence type="ECO:0000313" key="13">
    <source>
        <dbReference type="EMBL" id="CAI3971508.1"/>
    </source>
</evidence>
<dbReference type="InterPro" id="IPR008284">
    <property type="entry name" value="MoCF_biosynth_CS"/>
</dbReference>
<dbReference type="InterPro" id="IPR005111">
    <property type="entry name" value="MoeA_C_domain_IV"/>
</dbReference>
<comment type="cofactor">
    <cofactor evidence="1">
        <name>Ca(2+)</name>
        <dbReference type="ChEBI" id="CHEBI:29108"/>
    </cofactor>
</comment>
<dbReference type="FunFam" id="2.170.190.11:FF:000001">
    <property type="entry name" value="Molybdopterin molybdenumtransferase"/>
    <property type="match status" value="1"/>
</dbReference>
<dbReference type="Gene3D" id="2.170.190.11">
    <property type="entry name" value="Molybdopterin biosynthesis moea protein, domain 3"/>
    <property type="match status" value="1"/>
</dbReference>
<reference evidence="14 15" key="2">
    <citation type="submission" date="2024-05" db="EMBL/GenBank/DDBJ databases">
        <authorList>
            <person name="Chen Y."/>
            <person name="Shah S."/>
            <person name="Dougan E. K."/>
            <person name="Thang M."/>
            <person name="Chan C."/>
        </authorList>
    </citation>
    <scope>NUCLEOTIDE SEQUENCE [LARGE SCALE GENOMIC DNA]</scope>
</reference>
<evidence type="ECO:0000256" key="10">
    <source>
        <dbReference type="ARBA" id="ARBA00023150"/>
    </source>
</evidence>
<dbReference type="Proteomes" id="UP001152797">
    <property type="component" value="Unassembled WGS sequence"/>
</dbReference>
<evidence type="ECO:0000256" key="5">
    <source>
        <dbReference type="ARBA" id="ARBA00008779"/>
    </source>
</evidence>
<evidence type="ECO:0000256" key="6">
    <source>
        <dbReference type="ARBA" id="ARBA00022723"/>
    </source>
</evidence>
<comment type="caution">
    <text evidence="13">The sequence shown here is derived from an EMBL/GenBank/DDBJ whole genome shotgun (WGS) entry which is preliminary data.</text>
</comment>
<dbReference type="InterPro" id="IPR036688">
    <property type="entry name" value="MoeA_C_domain_IV_sf"/>
</dbReference>
<sequence length="902" mass="98240">MNHRVGQLRRLVFVLVGLLGWVIVPPNTADAKARNVLFIAVDDMRVELGCYGDTIAKSPNIDRLASQGTLFQRAYCQQAVCNPSRASLLTGLRPDTIRIWDLPTHFREHEPELVTLPQLFKQNGYHAQCVGKIFHNWRQDDYQGDPTSWSVPSQMHYNSHGNDTPQVEGKAPTDYSGVPRTEMCDVPDEAYFDGRIAQLAIDALQQVQDQPFFLAVGFWKPHAPFNPPKRYWDLYDRSDVQPPEPAEAPADVPPLAMHDSREIRRGFKDRPDGRPTVEDTLALRHGYYAAISYVDAQIGKVLDELERLGLRDDTIVVFWSDHGFHLGEHTLWAKTSNFELDARVPVIIATPEHTGGQRAEGLVELLDLYPTLADLCDLQAPENLEGKSLRPLLDEPGGTVKDAVFTQHTRPAYPSTKEPLVAMGYSMRTDQFRYTEWCSVEDGHVMARELYDHEEDPLETANRADDSRYADTMKSLAAQMAATITRPEFTYGQTKMIPIEEALRLIEQHAKPLAAIDVAAVDALGMTLAEDVASDIDSPPYDKALVDGYAVVADDVKSGTARLKILEEVTAGRMPTQPLASGLATRIMTGAPLPDGCDAAVMVETTEVESDAKGGLGHVVIQGKPIKPGVNVMSRAQAMQRGQKVLQAGSLIRPVEVGLLAEVGRVRVKAIARPRVAVLSTGDEVVPAETTPQAAQIRNSNGPLLASFVVSCGAVPIELGIAPDEIGSLRAAIQRGLEADMLVLSGGVSAGVLDLVPQVLSELGVQQVFHKVQLKPGKPVWFGTKTGENADTLVFGLPGNPVGALVAGMLLVRPALRHMLGQPFAATPTFGAVLSTAFKHKGGRPTYHPSVVKSDGTEVTVEPLTWHGSADLCTLSRANALVHFPAEQLEFAAGELVEAVEL</sequence>
<dbReference type="NCBIfam" id="NF045515">
    <property type="entry name" value="Glp_gephyrin"/>
    <property type="match status" value="1"/>
</dbReference>
<dbReference type="InterPro" id="IPR035874">
    <property type="entry name" value="IDS"/>
</dbReference>
<dbReference type="GO" id="GO:0005737">
    <property type="term" value="C:cytoplasm"/>
    <property type="evidence" value="ECO:0007669"/>
    <property type="project" value="TreeGrafter"/>
</dbReference>
<keyword evidence="7 11" id="KW-0732">Signal</keyword>
<dbReference type="EMBL" id="CAMXCT010000001">
    <property type="protein sequence ID" value="CAI3971508.1"/>
    <property type="molecule type" value="Genomic_DNA"/>
</dbReference>
<evidence type="ECO:0000256" key="8">
    <source>
        <dbReference type="ARBA" id="ARBA00022801"/>
    </source>
</evidence>
<dbReference type="CDD" id="cd00887">
    <property type="entry name" value="MoeA"/>
    <property type="match status" value="1"/>
</dbReference>
<comment type="similarity">
    <text evidence="3">In the N-terminal section; belongs to the MoaB/Mog family.</text>
</comment>